<accession>A0A3P9AC32</accession>
<organism evidence="2 3">
    <name type="scientific">Esox lucius</name>
    <name type="common">Northern pike</name>
    <dbReference type="NCBI Taxonomy" id="8010"/>
    <lineage>
        <taxon>Eukaryota</taxon>
        <taxon>Metazoa</taxon>
        <taxon>Chordata</taxon>
        <taxon>Craniata</taxon>
        <taxon>Vertebrata</taxon>
        <taxon>Euteleostomi</taxon>
        <taxon>Actinopterygii</taxon>
        <taxon>Neopterygii</taxon>
        <taxon>Teleostei</taxon>
        <taxon>Protacanthopterygii</taxon>
        <taxon>Esociformes</taxon>
        <taxon>Esocidae</taxon>
        <taxon>Esox</taxon>
    </lineage>
</organism>
<proteinExistence type="predicted"/>
<evidence type="ECO:0000313" key="2">
    <source>
        <dbReference type="Ensembl" id="ENSELUP00000038573.2"/>
    </source>
</evidence>
<dbReference type="Bgee" id="ENSELUG00000018473">
    <property type="expression patterns" value="Expressed in brain and 12 other cell types or tissues"/>
</dbReference>
<dbReference type="OMA" id="PDVHQHN"/>
<sequence length="209" mass="24947">MKLPAVRLNSTPVSIPQHTPVRHGRYLMVTPLTLPNISPASELTVSQSVPRLDPLHPPRVPKRTVSLETPAVHHHNHQRVLVMQRKVHCRYHQVWRRPFYGSCTEREEYKEEVRQQLKRQMEEKRAELMRQLASKAEEAELLQEVDRLALSRERHQKIQYSREMSHYRDENKKLMEQSWRDRALIRSLEAKRERDLLRHNPINWSGTLK</sequence>
<feature type="coiled-coil region" evidence="1">
    <location>
        <begin position="106"/>
        <end position="177"/>
    </location>
</feature>
<protein>
    <submittedName>
        <fullName evidence="2">Uncharacterized protein</fullName>
    </submittedName>
</protein>
<dbReference type="Ensembl" id="ENSELUT00000029143.3">
    <property type="protein sequence ID" value="ENSELUP00000038573.2"/>
    <property type="gene ID" value="ENSELUG00000018473.3"/>
</dbReference>
<dbReference type="Proteomes" id="UP000265140">
    <property type="component" value="Chromosome 12"/>
</dbReference>
<keyword evidence="1" id="KW-0175">Coiled coil</keyword>
<name>A0A3P9AC32_ESOLU</name>
<dbReference type="AlphaFoldDB" id="A0A3P9AC32"/>
<reference evidence="2" key="3">
    <citation type="submission" date="2025-08" db="UniProtKB">
        <authorList>
            <consortium name="Ensembl"/>
        </authorList>
    </citation>
    <scope>IDENTIFICATION</scope>
</reference>
<dbReference type="InParanoid" id="A0A3P9AC32"/>
<keyword evidence="3" id="KW-1185">Reference proteome</keyword>
<reference evidence="3" key="1">
    <citation type="journal article" date="2014" name="PLoS ONE">
        <title>The genome and linkage map of the northern pike (Esox lucius): conserved synteny revealed between the salmonid sister group and the Neoteleostei.</title>
        <authorList>
            <person name="Rondeau E.B."/>
            <person name="Minkley D.R."/>
            <person name="Leong J.S."/>
            <person name="Messmer A.M."/>
            <person name="Jantzen J.R."/>
            <person name="von Schalburg K.R."/>
            <person name="Lemon C."/>
            <person name="Bird N.H."/>
            <person name="Koop B.F."/>
        </authorList>
    </citation>
    <scope>NUCLEOTIDE SEQUENCE</scope>
</reference>
<evidence type="ECO:0000313" key="3">
    <source>
        <dbReference type="Proteomes" id="UP000265140"/>
    </source>
</evidence>
<reference evidence="2" key="2">
    <citation type="submission" date="2020-02" db="EMBL/GenBank/DDBJ databases">
        <title>Esox lucius (northern pike) genome, fEsoLuc1, primary haplotype.</title>
        <authorList>
            <person name="Myers G."/>
            <person name="Karagic N."/>
            <person name="Meyer A."/>
            <person name="Pippel M."/>
            <person name="Reichard M."/>
            <person name="Winkler S."/>
            <person name="Tracey A."/>
            <person name="Sims Y."/>
            <person name="Howe K."/>
            <person name="Rhie A."/>
            <person name="Formenti G."/>
            <person name="Durbin R."/>
            <person name="Fedrigo O."/>
            <person name="Jarvis E.D."/>
        </authorList>
    </citation>
    <scope>NUCLEOTIDE SEQUENCE [LARGE SCALE GENOMIC DNA]</scope>
</reference>
<reference evidence="2" key="4">
    <citation type="submission" date="2025-09" db="UniProtKB">
        <authorList>
            <consortium name="Ensembl"/>
        </authorList>
    </citation>
    <scope>IDENTIFICATION</scope>
</reference>
<evidence type="ECO:0000256" key="1">
    <source>
        <dbReference type="SAM" id="Coils"/>
    </source>
</evidence>
<gene>
    <name evidence="2" type="primary">FAM107A</name>
</gene>
<dbReference type="GeneTree" id="ENSGT00660000097455"/>